<dbReference type="InterPro" id="IPR007485">
    <property type="entry name" value="LPS_assembly_LptE"/>
</dbReference>
<dbReference type="STRING" id="266809.PM03_13015"/>
<organism evidence="1 2">
    <name type="scientific">Thalassobacter stenotrophicus</name>
    <dbReference type="NCBI Taxonomy" id="266809"/>
    <lineage>
        <taxon>Bacteria</taxon>
        <taxon>Pseudomonadati</taxon>
        <taxon>Pseudomonadota</taxon>
        <taxon>Alphaproteobacteria</taxon>
        <taxon>Rhodobacterales</taxon>
        <taxon>Roseobacteraceae</taxon>
        <taxon>Thalassobacter</taxon>
    </lineage>
</organism>
<dbReference type="GO" id="GO:0019867">
    <property type="term" value="C:outer membrane"/>
    <property type="evidence" value="ECO:0007669"/>
    <property type="project" value="InterPro"/>
</dbReference>
<dbReference type="Proteomes" id="UP000051298">
    <property type="component" value="Unassembled WGS sequence"/>
</dbReference>
<reference evidence="1 2" key="1">
    <citation type="submission" date="2015-09" db="EMBL/GenBank/DDBJ databases">
        <authorList>
            <consortium name="Swine Surveillance"/>
        </authorList>
    </citation>
    <scope>NUCLEOTIDE SEQUENCE [LARGE SCALE GENOMIC DNA]</scope>
    <source>
        <strain evidence="1 2">CECT 5294</strain>
    </source>
</reference>
<proteinExistence type="predicted"/>
<evidence type="ECO:0008006" key="3">
    <source>
        <dbReference type="Google" id="ProtNLM"/>
    </source>
</evidence>
<dbReference type="Pfam" id="PF04390">
    <property type="entry name" value="LptE"/>
    <property type="match status" value="1"/>
</dbReference>
<dbReference type="EMBL" id="CYRX01000029">
    <property type="protein sequence ID" value="CUH60711.1"/>
    <property type="molecule type" value="Genomic_DNA"/>
</dbReference>
<accession>A0A0P1FKH4</accession>
<dbReference type="eggNOG" id="COG5468">
    <property type="taxonomic scope" value="Bacteria"/>
</dbReference>
<dbReference type="GO" id="GO:0043165">
    <property type="term" value="P:Gram-negative-bacterium-type cell outer membrane assembly"/>
    <property type="evidence" value="ECO:0007669"/>
    <property type="project" value="InterPro"/>
</dbReference>
<dbReference type="RefSeq" id="WP_058123632.1">
    <property type="nucleotide sequence ID" value="NZ_CYRX01000029.1"/>
</dbReference>
<name>A0A0P1FKH4_9RHOB</name>
<evidence type="ECO:0000313" key="1">
    <source>
        <dbReference type="EMBL" id="CUH60711.1"/>
    </source>
</evidence>
<dbReference type="AlphaFoldDB" id="A0A0P1FKH4"/>
<dbReference type="Gene3D" id="3.30.160.150">
    <property type="entry name" value="Lipoprotein like domain"/>
    <property type="match status" value="1"/>
</dbReference>
<dbReference type="PROSITE" id="PS51257">
    <property type="entry name" value="PROKAR_LIPOPROTEIN"/>
    <property type="match status" value="1"/>
</dbReference>
<protein>
    <recommendedName>
        <fullName evidence="3">LPS-assembly lipoprotein</fullName>
    </recommendedName>
</protein>
<sequence length="159" mass="16883">MWSSRRNVLLGAAALAGCGFTPVYGPDGGVNGIRDAIRMDAPNTRDSFDFVAQMEQRLGRSNAPRYDLSYVITTRESGLAITGSNFVTRFNVQGTLTYAVRPLGADDPVTEGVVTGFTSYSASGSTISTLASERDASARLMVILADKLVAQLLVDPALT</sequence>
<evidence type="ECO:0000313" key="2">
    <source>
        <dbReference type="Proteomes" id="UP000051298"/>
    </source>
</evidence>
<gene>
    <name evidence="1" type="ORF">THS5294_02007</name>
</gene>